<evidence type="ECO:0000259" key="14">
    <source>
        <dbReference type="Pfam" id="PF00999"/>
    </source>
</evidence>
<keyword evidence="2 11" id="KW-0813">Transport</keyword>
<evidence type="ECO:0000256" key="10">
    <source>
        <dbReference type="ARBA" id="ARBA00047912"/>
    </source>
</evidence>
<feature type="compositionally biased region" description="Acidic residues" evidence="12">
    <location>
        <begin position="499"/>
        <end position="510"/>
    </location>
</feature>
<evidence type="ECO:0000256" key="12">
    <source>
        <dbReference type="SAM" id="MobiDB-lite"/>
    </source>
</evidence>
<dbReference type="EMBL" id="CAUYUE010000005">
    <property type="protein sequence ID" value="CAK0779438.1"/>
    <property type="molecule type" value="Genomic_DNA"/>
</dbReference>
<proteinExistence type="inferred from homology"/>
<feature type="transmembrane region" description="Helical" evidence="13">
    <location>
        <begin position="290"/>
        <end position="309"/>
    </location>
</feature>
<evidence type="ECO:0000256" key="9">
    <source>
        <dbReference type="ARBA" id="ARBA00047524"/>
    </source>
</evidence>
<dbReference type="InterPro" id="IPR006153">
    <property type="entry name" value="Cation/H_exchanger_TM"/>
</dbReference>
<evidence type="ECO:0000256" key="2">
    <source>
        <dbReference type="ARBA" id="ARBA00022448"/>
    </source>
</evidence>
<feature type="transmembrane region" description="Helical" evidence="13">
    <location>
        <begin position="81"/>
        <end position="103"/>
    </location>
</feature>
<evidence type="ECO:0000256" key="6">
    <source>
        <dbReference type="ARBA" id="ARBA00023065"/>
    </source>
</evidence>
<keyword evidence="6 11" id="KW-0406">Ion transport</keyword>
<feature type="compositionally biased region" description="Low complexity" evidence="12">
    <location>
        <begin position="552"/>
        <end position="562"/>
    </location>
</feature>
<comment type="similarity">
    <text evidence="11">Belongs to the monovalent cation:proton antiporter 1 (CPA1) transporter (TC 2.A.36) family.</text>
</comment>
<keyword evidence="11" id="KW-0050">Antiport</keyword>
<keyword evidence="4 13" id="KW-1133">Transmembrane helix</keyword>
<reference evidence="15 16" key="1">
    <citation type="submission" date="2023-10" db="EMBL/GenBank/DDBJ databases">
        <authorList>
            <person name="Maclean D."/>
            <person name="Macfadyen A."/>
        </authorList>
    </citation>
    <scope>NUCLEOTIDE SEQUENCE [LARGE SCALE GENOMIC DNA]</scope>
</reference>
<feature type="compositionally biased region" description="Basic and acidic residues" evidence="12">
    <location>
        <begin position="511"/>
        <end position="535"/>
    </location>
</feature>
<sequence length="603" mass="65121">MLLGGVVATFFIQHYKLTWLPPSAAAMSLGIFGGGIAWLLGFSGTLKFSPEAFFYGLLPPIVFAAGFTLKKRDFFRNFGTISLYAVLGTFISTILFGLATYFLVLIRVVKRSHLGPAPLVECMLYGALISATDPVATLSVFSELSVPPLLYHLVFGESVLNDAVAIVLFRTLVEFYDTPLGLSTLPLIVWRFATIGIGSILTGILVALPCAFLLKRFQGAPDQDAPRQKDLAFSGTVYEIALVVMSAYMAYLTAEVLQLSGIVALFFTGICHAHYSYFSVERDAQITLRRFFQFAAFISETFVFAFLGLQVAQLGSKTWDWGLLLTGLPLCMATRAANIFPLSRLANLRRKLPLPHNLQMMIWAVGLRGAVAYGLALNLPQIEGESDEGIPAIESATLVIVVLSTLILGSATGPLLRHFDLQGVDDTDVAAMGYAQLHGGVSPTAAMQRVRDIQRSGRSSMAARWKILDRTFLRPLFGGRERLAADGVQGYPLGPDGACGEDSDDSGDDSEPGHRGRNNSHEQEQRHGLVERGGGEYEPFNSDLAGRGGGPFSSFGPAPAGAQHHEQDLDSVGAMDRPAGAEAYMPPHVGGHALDRQRSGGQR</sequence>
<dbReference type="Pfam" id="PF00999">
    <property type="entry name" value="Na_H_Exchanger"/>
    <property type="match status" value="1"/>
</dbReference>
<dbReference type="GO" id="GO:0051453">
    <property type="term" value="P:regulation of intracellular pH"/>
    <property type="evidence" value="ECO:0007669"/>
    <property type="project" value="TreeGrafter"/>
</dbReference>
<keyword evidence="8 11" id="KW-0739">Sodium transport</keyword>
<feature type="region of interest" description="Disordered" evidence="12">
    <location>
        <begin position="487"/>
        <end position="603"/>
    </location>
</feature>
<comment type="catalytic activity">
    <reaction evidence="10">
        <text>K(+)(in) + H(+)(out) = K(+)(out) + H(+)(in)</text>
        <dbReference type="Rhea" id="RHEA:29467"/>
        <dbReference type="ChEBI" id="CHEBI:15378"/>
        <dbReference type="ChEBI" id="CHEBI:29103"/>
    </reaction>
</comment>
<keyword evidence="16" id="KW-1185">Reference proteome</keyword>
<evidence type="ECO:0000256" key="8">
    <source>
        <dbReference type="ARBA" id="ARBA00023201"/>
    </source>
</evidence>
<keyword evidence="5" id="KW-0915">Sodium</keyword>
<feature type="transmembrane region" description="Helical" evidence="13">
    <location>
        <begin position="360"/>
        <end position="377"/>
    </location>
</feature>
<evidence type="ECO:0000256" key="4">
    <source>
        <dbReference type="ARBA" id="ARBA00022989"/>
    </source>
</evidence>
<dbReference type="Gene3D" id="6.10.140.1330">
    <property type="match status" value="1"/>
</dbReference>
<dbReference type="InterPro" id="IPR018422">
    <property type="entry name" value="Cation/H_exchanger_CPA1"/>
</dbReference>
<feature type="compositionally biased region" description="Basic and acidic residues" evidence="12">
    <location>
        <begin position="593"/>
        <end position="603"/>
    </location>
</feature>
<feature type="transmembrane region" description="Helical" evidence="13">
    <location>
        <begin position="189"/>
        <end position="210"/>
    </location>
</feature>
<dbReference type="GO" id="GO:0015386">
    <property type="term" value="F:potassium:proton antiporter activity"/>
    <property type="evidence" value="ECO:0007669"/>
    <property type="project" value="TreeGrafter"/>
</dbReference>
<protein>
    <recommendedName>
        <fullName evidence="11">Sodium/hydrogen exchanger</fullName>
    </recommendedName>
</protein>
<evidence type="ECO:0000313" key="15">
    <source>
        <dbReference type="EMBL" id="CAK0779438.1"/>
    </source>
</evidence>
<gene>
    <name evidence="15" type="ORF">CVIRNUC_004774</name>
</gene>
<feature type="transmembrane region" description="Helical" evidence="13">
    <location>
        <begin position="52"/>
        <end position="69"/>
    </location>
</feature>
<dbReference type="AlphaFoldDB" id="A0AAV1I3F9"/>
<dbReference type="GO" id="GO:0015385">
    <property type="term" value="F:sodium:proton antiporter activity"/>
    <property type="evidence" value="ECO:0007669"/>
    <property type="project" value="InterPro"/>
</dbReference>
<evidence type="ECO:0000313" key="16">
    <source>
        <dbReference type="Proteomes" id="UP001314263"/>
    </source>
</evidence>
<name>A0AAV1I3F9_9CHLO</name>
<evidence type="ECO:0000256" key="11">
    <source>
        <dbReference type="RuleBase" id="RU003722"/>
    </source>
</evidence>
<accession>A0AAV1I3F9</accession>
<dbReference type="GO" id="GO:0005886">
    <property type="term" value="C:plasma membrane"/>
    <property type="evidence" value="ECO:0007669"/>
    <property type="project" value="TreeGrafter"/>
</dbReference>
<feature type="transmembrane region" description="Helical" evidence="13">
    <location>
        <begin position="389"/>
        <end position="409"/>
    </location>
</feature>
<dbReference type="PANTHER" id="PTHR10110">
    <property type="entry name" value="SODIUM/HYDROGEN EXCHANGER"/>
    <property type="match status" value="1"/>
</dbReference>
<evidence type="ECO:0000256" key="13">
    <source>
        <dbReference type="SAM" id="Phobius"/>
    </source>
</evidence>
<evidence type="ECO:0000256" key="3">
    <source>
        <dbReference type="ARBA" id="ARBA00022692"/>
    </source>
</evidence>
<dbReference type="InterPro" id="IPR004709">
    <property type="entry name" value="NaH_exchanger"/>
</dbReference>
<dbReference type="GO" id="GO:0005768">
    <property type="term" value="C:endosome"/>
    <property type="evidence" value="ECO:0007669"/>
    <property type="project" value="TreeGrafter"/>
</dbReference>
<feature type="domain" description="Cation/H+ exchanger transmembrane" evidence="14">
    <location>
        <begin position="9"/>
        <end position="417"/>
    </location>
</feature>
<feature type="transmembrane region" description="Helical" evidence="13">
    <location>
        <begin position="231"/>
        <end position="251"/>
    </location>
</feature>
<keyword evidence="7 13" id="KW-0472">Membrane</keyword>
<comment type="catalytic activity">
    <reaction evidence="9">
        <text>Na(+)(in) + H(+)(out) = Na(+)(out) + H(+)(in)</text>
        <dbReference type="Rhea" id="RHEA:29419"/>
        <dbReference type="ChEBI" id="CHEBI:15378"/>
        <dbReference type="ChEBI" id="CHEBI:29101"/>
    </reaction>
</comment>
<dbReference type="PRINTS" id="PR01084">
    <property type="entry name" value="NAHEXCHNGR"/>
</dbReference>
<comment type="caution">
    <text evidence="15">The sequence shown here is derived from an EMBL/GenBank/DDBJ whole genome shotgun (WGS) entry which is preliminary data.</text>
</comment>
<evidence type="ECO:0000256" key="7">
    <source>
        <dbReference type="ARBA" id="ARBA00023136"/>
    </source>
</evidence>
<dbReference type="GO" id="GO:0098719">
    <property type="term" value="P:sodium ion import across plasma membrane"/>
    <property type="evidence" value="ECO:0007669"/>
    <property type="project" value="TreeGrafter"/>
</dbReference>
<dbReference type="PANTHER" id="PTHR10110:SF127">
    <property type="entry name" value="SODIUM_HYDROGEN EXCHANGER 5-RELATED"/>
    <property type="match status" value="1"/>
</dbReference>
<organism evidence="15 16">
    <name type="scientific">Coccomyxa viridis</name>
    <dbReference type="NCBI Taxonomy" id="1274662"/>
    <lineage>
        <taxon>Eukaryota</taxon>
        <taxon>Viridiplantae</taxon>
        <taxon>Chlorophyta</taxon>
        <taxon>core chlorophytes</taxon>
        <taxon>Trebouxiophyceae</taxon>
        <taxon>Trebouxiophyceae incertae sedis</taxon>
        <taxon>Coccomyxaceae</taxon>
        <taxon>Coccomyxa</taxon>
    </lineage>
</organism>
<feature type="transmembrane region" description="Helical" evidence="13">
    <location>
        <begin position="19"/>
        <end position="40"/>
    </location>
</feature>
<feature type="transmembrane region" description="Helical" evidence="13">
    <location>
        <begin position="257"/>
        <end position="278"/>
    </location>
</feature>
<keyword evidence="3 11" id="KW-0812">Transmembrane</keyword>
<comment type="subcellular location">
    <subcellularLocation>
        <location evidence="1">Membrane</location>
        <topology evidence="1">Multi-pass membrane protein</topology>
    </subcellularLocation>
</comment>
<dbReference type="NCBIfam" id="TIGR00840">
    <property type="entry name" value="b_cpa1"/>
    <property type="match status" value="1"/>
</dbReference>
<evidence type="ECO:0000256" key="5">
    <source>
        <dbReference type="ARBA" id="ARBA00023053"/>
    </source>
</evidence>
<dbReference type="Proteomes" id="UP001314263">
    <property type="component" value="Unassembled WGS sequence"/>
</dbReference>
<evidence type="ECO:0000256" key="1">
    <source>
        <dbReference type="ARBA" id="ARBA00004141"/>
    </source>
</evidence>